<organism evidence="1 2">
    <name type="scientific">Diversispora epigaea</name>
    <dbReference type="NCBI Taxonomy" id="1348612"/>
    <lineage>
        <taxon>Eukaryota</taxon>
        <taxon>Fungi</taxon>
        <taxon>Fungi incertae sedis</taxon>
        <taxon>Mucoromycota</taxon>
        <taxon>Glomeromycotina</taxon>
        <taxon>Glomeromycetes</taxon>
        <taxon>Diversisporales</taxon>
        <taxon>Diversisporaceae</taxon>
        <taxon>Diversispora</taxon>
    </lineage>
</organism>
<dbReference type="EMBL" id="PQFF01000068">
    <property type="protein sequence ID" value="RHZ85114.1"/>
    <property type="molecule type" value="Genomic_DNA"/>
</dbReference>
<dbReference type="Proteomes" id="UP000266861">
    <property type="component" value="Unassembled WGS sequence"/>
</dbReference>
<keyword evidence="2" id="KW-1185">Reference proteome</keyword>
<dbReference type="AlphaFoldDB" id="A0A397JIY7"/>
<protein>
    <submittedName>
        <fullName evidence="1">Uncharacterized protein</fullName>
    </submittedName>
</protein>
<comment type="caution">
    <text evidence="1">The sequence shown here is derived from an EMBL/GenBank/DDBJ whole genome shotgun (WGS) entry which is preliminary data.</text>
</comment>
<evidence type="ECO:0000313" key="1">
    <source>
        <dbReference type="EMBL" id="RHZ85114.1"/>
    </source>
</evidence>
<reference evidence="1 2" key="1">
    <citation type="submission" date="2018-08" db="EMBL/GenBank/DDBJ databases">
        <title>Genome and evolution of the arbuscular mycorrhizal fungus Diversispora epigaea (formerly Glomus versiforme) and its bacterial endosymbionts.</title>
        <authorList>
            <person name="Sun X."/>
            <person name="Fei Z."/>
            <person name="Harrison M."/>
        </authorList>
    </citation>
    <scope>NUCLEOTIDE SEQUENCE [LARGE SCALE GENOMIC DNA]</scope>
    <source>
        <strain evidence="1 2">IT104</strain>
    </source>
</reference>
<proteinExistence type="predicted"/>
<accession>A0A397JIY7</accession>
<name>A0A397JIY7_9GLOM</name>
<evidence type="ECO:0000313" key="2">
    <source>
        <dbReference type="Proteomes" id="UP000266861"/>
    </source>
</evidence>
<dbReference type="OrthoDB" id="3256376at2759"/>
<sequence length="108" mass="12376">MSTTFEILAYISSQKETFASGMIVETSTLETIRGQIGEGCNQKYVVNEKIDEFIQNAQLNSDCYNIDGYIENWDTKNQQWKRSGQLEVVLKKIDGLGDINENFLNEIR</sequence>
<dbReference type="Gene3D" id="1.10.10.1010">
    <property type="entry name" value="Intein homing endonuclease, domain IV"/>
    <property type="match status" value="1"/>
</dbReference>
<gene>
    <name evidence="1" type="ORF">Glove_71g56</name>
</gene>